<comment type="caution">
    <text evidence="2">The sequence shown here is derived from an EMBL/GenBank/DDBJ whole genome shotgun (WGS) entry which is preliminary data.</text>
</comment>
<reference evidence="2 3" key="1">
    <citation type="journal article" date="2018" name="PLoS Genet.">
        <title>Population sequencing reveals clonal diversity and ancestral inbreeding in the grapevine cultivar Chardonnay.</title>
        <authorList>
            <person name="Roach M.J."/>
            <person name="Johnson D.L."/>
            <person name="Bohlmann J."/>
            <person name="van Vuuren H.J."/>
            <person name="Jones S.J."/>
            <person name="Pretorius I.S."/>
            <person name="Schmidt S.A."/>
            <person name="Borneman A.R."/>
        </authorList>
    </citation>
    <scope>NUCLEOTIDE SEQUENCE [LARGE SCALE GENOMIC DNA]</scope>
    <source>
        <strain evidence="3">cv. Chardonnay</strain>
        <tissue evidence="2">Leaf</tissue>
    </source>
</reference>
<evidence type="ECO:0000313" key="2">
    <source>
        <dbReference type="EMBL" id="RVW86758.1"/>
    </source>
</evidence>
<evidence type="ECO:0000259" key="1">
    <source>
        <dbReference type="PROSITE" id="PS50878"/>
    </source>
</evidence>
<dbReference type="AlphaFoldDB" id="A0A438HQM0"/>
<dbReference type="EMBL" id="QGNW01000190">
    <property type="protein sequence ID" value="RVW86758.1"/>
    <property type="molecule type" value="Genomic_DNA"/>
</dbReference>
<dbReference type="PANTHER" id="PTHR33116:SF85">
    <property type="entry name" value="REVERSE TRANSCRIPTASE ZINC-BINDING DOMAIN-CONTAINING PROTEIN"/>
    <property type="match status" value="1"/>
</dbReference>
<dbReference type="Proteomes" id="UP000288805">
    <property type="component" value="Unassembled WGS sequence"/>
</dbReference>
<name>A0A438HQM0_VITVI</name>
<organism evidence="2 3">
    <name type="scientific">Vitis vinifera</name>
    <name type="common">Grape</name>
    <dbReference type="NCBI Taxonomy" id="29760"/>
    <lineage>
        <taxon>Eukaryota</taxon>
        <taxon>Viridiplantae</taxon>
        <taxon>Streptophyta</taxon>
        <taxon>Embryophyta</taxon>
        <taxon>Tracheophyta</taxon>
        <taxon>Spermatophyta</taxon>
        <taxon>Magnoliopsida</taxon>
        <taxon>eudicotyledons</taxon>
        <taxon>Gunneridae</taxon>
        <taxon>Pentapetalae</taxon>
        <taxon>rosids</taxon>
        <taxon>Vitales</taxon>
        <taxon>Vitaceae</taxon>
        <taxon>Viteae</taxon>
        <taxon>Vitis</taxon>
    </lineage>
</organism>
<evidence type="ECO:0000313" key="3">
    <source>
        <dbReference type="Proteomes" id="UP000288805"/>
    </source>
</evidence>
<dbReference type="Pfam" id="PF00078">
    <property type="entry name" value="RVT_1"/>
    <property type="match status" value="1"/>
</dbReference>
<dbReference type="PANTHER" id="PTHR33116">
    <property type="entry name" value="REVERSE TRANSCRIPTASE ZINC-BINDING DOMAIN-CONTAINING PROTEIN-RELATED-RELATED"/>
    <property type="match status" value="1"/>
</dbReference>
<sequence>MINESSSGFFQSSRGLRQDDPLSPYLFVLTMEALSCLLRSAVNEGFLLACKARSRGGEGVQVSHLLFVDDTLVFYGASKKQLLYLSWILMWFEVMSRLRINLDKSELIPVGGVENAEALAVDLGYKVGSLPSTYLGLPLGAPHRSVAVWDGVKERM</sequence>
<dbReference type="PROSITE" id="PS50878">
    <property type="entry name" value="RT_POL"/>
    <property type="match status" value="1"/>
</dbReference>
<gene>
    <name evidence="2" type="primary">AtMg01250_252</name>
    <name evidence="2" type="ORF">CK203_042819</name>
</gene>
<accession>A0A438HQM0</accession>
<dbReference type="InterPro" id="IPR000477">
    <property type="entry name" value="RT_dom"/>
</dbReference>
<protein>
    <submittedName>
        <fullName evidence="2">Putative mitochondrial protein</fullName>
    </submittedName>
</protein>
<feature type="domain" description="Reverse transcriptase" evidence="1">
    <location>
        <begin position="1"/>
        <end position="139"/>
    </location>
</feature>
<proteinExistence type="predicted"/>